<gene>
    <name evidence="1" type="ORF">CVS29_00975</name>
</gene>
<sequence>MTHITGRQRWARIAAWTVSLGATICGIVLVAMGKISMWVSDPSTPNTDTNQNVQVGLVGIVLLAVGLLSVMAVLIAEGYTRRVETKNQSLEPPQTHEVQVHESSI</sequence>
<dbReference type="AlphaFoldDB" id="A0A2V3DWD4"/>
<dbReference type="Proteomes" id="UP000246303">
    <property type="component" value="Unassembled WGS sequence"/>
</dbReference>
<evidence type="ECO:0000313" key="1">
    <source>
        <dbReference type="EMBL" id="PXA69175.1"/>
    </source>
</evidence>
<keyword evidence="2" id="KW-1185">Reference proteome</keyword>
<reference evidence="1 2" key="1">
    <citation type="submission" date="2018-05" db="EMBL/GenBank/DDBJ databases">
        <title>Genetic diversity of glacier-inhabiting Cryobacterium bacteria in China and description of Cryobacterium mengkeensis sp. nov. and Arthrobacter glacialis sp. nov.</title>
        <authorList>
            <person name="Liu Q."/>
            <person name="Xin Y.-H."/>
        </authorList>
    </citation>
    <scope>NUCLEOTIDE SEQUENCE [LARGE SCALE GENOMIC DNA]</scope>
    <source>
        <strain evidence="1 2">GP3</strain>
    </source>
</reference>
<dbReference type="EMBL" id="QHLZ01000001">
    <property type="protein sequence ID" value="PXA69175.1"/>
    <property type="molecule type" value="Genomic_DNA"/>
</dbReference>
<evidence type="ECO:0000313" key="2">
    <source>
        <dbReference type="Proteomes" id="UP000246303"/>
    </source>
</evidence>
<name>A0A2V3DWD4_9MICC</name>
<proteinExistence type="predicted"/>
<protein>
    <submittedName>
        <fullName evidence="1">Uncharacterized protein</fullName>
    </submittedName>
</protein>
<accession>A0A2V3DWD4</accession>
<comment type="caution">
    <text evidence="1">The sequence shown here is derived from an EMBL/GenBank/DDBJ whole genome shotgun (WGS) entry which is preliminary data.</text>
</comment>
<organism evidence="1 2">
    <name type="scientific">Arthrobacter psychrochitiniphilus</name>
    <dbReference type="NCBI Taxonomy" id="291045"/>
    <lineage>
        <taxon>Bacteria</taxon>
        <taxon>Bacillati</taxon>
        <taxon>Actinomycetota</taxon>
        <taxon>Actinomycetes</taxon>
        <taxon>Micrococcales</taxon>
        <taxon>Micrococcaceae</taxon>
        <taxon>Arthrobacter</taxon>
    </lineage>
</organism>